<keyword evidence="2" id="KW-1185">Reference proteome</keyword>
<proteinExistence type="predicted"/>
<dbReference type="Proteomes" id="UP000250235">
    <property type="component" value="Unassembled WGS sequence"/>
</dbReference>
<gene>
    <name evidence="1" type="ORF">F511_40294</name>
</gene>
<reference evidence="1 2" key="1">
    <citation type="journal article" date="2015" name="Proc. Natl. Acad. Sci. U.S.A.">
        <title>The resurrection genome of Boea hygrometrica: A blueprint for survival of dehydration.</title>
        <authorList>
            <person name="Xiao L."/>
            <person name="Yang G."/>
            <person name="Zhang L."/>
            <person name="Yang X."/>
            <person name="Zhao S."/>
            <person name="Ji Z."/>
            <person name="Zhou Q."/>
            <person name="Hu M."/>
            <person name="Wang Y."/>
            <person name="Chen M."/>
            <person name="Xu Y."/>
            <person name="Jin H."/>
            <person name="Xiao X."/>
            <person name="Hu G."/>
            <person name="Bao F."/>
            <person name="Hu Y."/>
            <person name="Wan P."/>
            <person name="Li L."/>
            <person name="Deng X."/>
            <person name="Kuang T."/>
            <person name="Xiang C."/>
            <person name="Zhu J.K."/>
            <person name="Oliver M.J."/>
            <person name="He Y."/>
        </authorList>
    </citation>
    <scope>NUCLEOTIDE SEQUENCE [LARGE SCALE GENOMIC DNA]</scope>
    <source>
        <strain evidence="2">cv. XS01</strain>
    </source>
</reference>
<name>A0A2Z7CCC2_9LAMI</name>
<evidence type="ECO:0000313" key="2">
    <source>
        <dbReference type="Proteomes" id="UP000250235"/>
    </source>
</evidence>
<evidence type="ECO:0000313" key="1">
    <source>
        <dbReference type="EMBL" id="KZV42350.1"/>
    </source>
</evidence>
<dbReference type="EMBL" id="KQ999094">
    <property type="protein sequence ID" value="KZV42350.1"/>
    <property type="molecule type" value="Genomic_DNA"/>
</dbReference>
<protein>
    <submittedName>
        <fullName evidence="1">Uncharacterized protein</fullName>
    </submittedName>
</protein>
<sequence length="110" mass="12083">MLRSWAVHGAVVWSKGGPSSYSIELGSRNFNTITSQLSELVDYINRGGDAKKGERRSSRGPQPPLDVVADLVLVMKEADPTEVVREDLRVKDITKVVDLTKDQEDALDTG</sequence>
<dbReference type="AlphaFoldDB" id="A0A2Z7CCC2"/>
<organism evidence="1 2">
    <name type="scientific">Dorcoceras hygrometricum</name>
    <dbReference type="NCBI Taxonomy" id="472368"/>
    <lineage>
        <taxon>Eukaryota</taxon>
        <taxon>Viridiplantae</taxon>
        <taxon>Streptophyta</taxon>
        <taxon>Embryophyta</taxon>
        <taxon>Tracheophyta</taxon>
        <taxon>Spermatophyta</taxon>
        <taxon>Magnoliopsida</taxon>
        <taxon>eudicotyledons</taxon>
        <taxon>Gunneridae</taxon>
        <taxon>Pentapetalae</taxon>
        <taxon>asterids</taxon>
        <taxon>lamiids</taxon>
        <taxon>Lamiales</taxon>
        <taxon>Gesneriaceae</taxon>
        <taxon>Didymocarpoideae</taxon>
        <taxon>Trichosporeae</taxon>
        <taxon>Loxocarpinae</taxon>
        <taxon>Dorcoceras</taxon>
    </lineage>
</organism>
<accession>A0A2Z7CCC2</accession>